<dbReference type="Proteomes" id="UP001056120">
    <property type="component" value="Linkage Group LG15"/>
</dbReference>
<reference evidence="2" key="1">
    <citation type="journal article" date="2022" name="Mol. Ecol. Resour.">
        <title>The genomes of chicory, endive, great burdock and yacon provide insights into Asteraceae palaeo-polyploidization history and plant inulin production.</title>
        <authorList>
            <person name="Fan W."/>
            <person name="Wang S."/>
            <person name="Wang H."/>
            <person name="Wang A."/>
            <person name="Jiang F."/>
            <person name="Liu H."/>
            <person name="Zhao H."/>
            <person name="Xu D."/>
            <person name="Zhang Y."/>
        </authorList>
    </citation>
    <scope>NUCLEOTIDE SEQUENCE [LARGE SCALE GENOMIC DNA]</scope>
    <source>
        <strain evidence="2">cv. Yunnan</strain>
    </source>
</reference>
<organism evidence="1 2">
    <name type="scientific">Smallanthus sonchifolius</name>
    <dbReference type="NCBI Taxonomy" id="185202"/>
    <lineage>
        <taxon>Eukaryota</taxon>
        <taxon>Viridiplantae</taxon>
        <taxon>Streptophyta</taxon>
        <taxon>Embryophyta</taxon>
        <taxon>Tracheophyta</taxon>
        <taxon>Spermatophyta</taxon>
        <taxon>Magnoliopsida</taxon>
        <taxon>eudicotyledons</taxon>
        <taxon>Gunneridae</taxon>
        <taxon>Pentapetalae</taxon>
        <taxon>asterids</taxon>
        <taxon>campanulids</taxon>
        <taxon>Asterales</taxon>
        <taxon>Asteraceae</taxon>
        <taxon>Asteroideae</taxon>
        <taxon>Heliantheae alliance</taxon>
        <taxon>Millerieae</taxon>
        <taxon>Smallanthus</taxon>
    </lineage>
</organism>
<comment type="caution">
    <text evidence="1">The sequence shown here is derived from an EMBL/GenBank/DDBJ whole genome shotgun (WGS) entry which is preliminary data.</text>
</comment>
<dbReference type="EMBL" id="CM042032">
    <property type="protein sequence ID" value="KAI3776466.1"/>
    <property type="molecule type" value="Genomic_DNA"/>
</dbReference>
<gene>
    <name evidence="1" type="ORF">L1987_46251</name>
</gene>
<keyword evidence="2" id="KW-1185">Reference proteome</keyword>
<name>A0ACB9FZR8_9ASTR</name>
<sequence>MNMLPVKSLIQFRSVSKAWKSHIDSSDFIAHYSSQQQHLLVRYQDSSDLVEKYVSIADDDTFPQHKVSLTLPLLVNRIEYPIIIGSSHGLLCLYDFYHETCMAVLWNISIRKVVAVVVPDEQDVRYRTALGFGVCPGTSDPKIVKVAQINRWNYNEIDIDGFLYGLAINWIPMDGEFTPYNVVISFDMTSEEFREINVPNSLARSQSVRPFHISKLRKSLVVLELDEYEKLFIVWMMDHSGTKSFAKLFTIYTPDARLLSVPAFRKSGEPMIEIEQHSSKPFDFTLLLVVYEPYSKHIDGIGINATPKLPLIVSSYMETLLLIDQPNFIMYHKGKRCMFKVESSEQKAFEAWNWIYAIQEDDLDS</sequence>
<proteinExistence type="predicted"/>
<evidence type="ECO:0000313" key="2">
    <source>
        <dbReference type="Proteomes" id="UP001056120"/>
    </source>
</evidence>
<accession>A0ACB9FZR8</accession>
<protein>
    <submittedName>
        <fullName evidence="1">Uncharacterized protein</fullName>
    </submittedName>
</protein>
<evidence type="ECO:0000313" key="1">
    <source>
        <dbReference type="EMBL" id="KAI3776466.1"/>
    </source>
</evidence>
<reference evidence="1 2" key="2">
    <citation type="journal article" date="2022" name="Mol. Ecol. Resour.">
        <title>The genomes of chicory, endive, great burdock and yacon provide insights into Asteraceae paleo-polyploidization history and plant inulin production.</title>
        <authorList>
            <person name="Fan W."/>
            <person name="Wang S."/>
            <person name="Wang H."/>
            <person name="Wang A."/>
            <person name="Jiang F."/>
            <person name="Liu H."/>
            <person name="Zhao H."/>
            <person name="Xu D."/>
            <person name="Zhang Y."/>
        </authorList>
    </citation>
    <scope>NUCLEOTIDE SEQUENCE [LARGE SCALE GENOMIC DNA]</scope>
    <source>
        <strain evidence="2">cv. Yunnan</strain>
        <tissue evidence="1">Leaves</tissue>
    </source>
</reference>